<comment type="caution">
    <text evidence="2">The sequence shown here is derived from an EMBL/GenBank/DDBJ whole genome shotgun (WGS) entry which is preliminary data.</text>
</comment>
<feature type="region of interest" description="Disordered" evidence="1">
    <location>
        <begin position="298"/>
        <end position="386"/>
    </location>
</feature>
<gene>
    <name evidence="2" type="ORF">DUNSADRAFT_5909</name>
</gene>
<sequence>MPSRFGPRLASVLTSAAHPKCNLEALANSHPINSTIQLLMPSGSCGNAPPLNQASMRAHQDNVADEAAYMLATVRLGDLVAELVAYNQQHLHPLQFQAVALGPSLDRHGGVAFTPDGMLHLAVLQDMFQQLGLPGKTSPTHSGARYNISIKLNAKGFKAGRTFHDKVVDSLNTRVGPCTLAMAWSDPPSGQADSRGGAAPCPTTCEGDTMHDGDAAAHSNPSTMQDEYAAAGSNPSTMQDEDAAARSNPSCPAPSHGLSSVLRAQGRFCVAPLQHKQWGVSPVRVPLLHRQLFVQPEAVSGDGGGEGGHTGSSRRGRGRKRRRSALQSDARQGRQGHEEDGTQAGCVVQGGSLQGGLHKDMEVDEQGGGSHHAGTTSPDTISPGVEHQGGMLAAEQHGGDAAAPHQHQLLQPQPQRCDEHMSEATCAPGCHSGDPVHVQGCGDVHQGQAQQLLHGVGARHSRDESIKLEQQGLGGTGGVLKGHVVRDVHQWLGALACNLPGQACDRLLPKDVSSSSASCHAVHVQQWSGLIPSKQVHQQILKAQEAVALGHAPWAAVGVQGWQDSPVAWLGMEHTSSHNMGLGGSQSCYIVLLLPGRDVLVLRGLGAGDAPE</sequence>
<name>A0ABQ7GPD3_DUNSA</name>
<dbReference type="PANTHER" id="PTHR15396:SF1">
    <property type="entry name" value="RIBONUCLEASE P PROTEIN SUBUNIT P40"/>
    <property type="match status" value="1"/>
</dbReference>
<keyword evidence="3" id="KW-1185">Reference proteome</keyword>
<proteinExistence type="predicted"/>
<evidence type="ECO:0000313" key="3">
    <source>
        <dbReference type="Proteomes" id="UP000815325"/>
    </source>
</evidence>
<feature type="compositionally biased region" description="Basic and acidic residues" evidence="1">
    <location>
        <begin position="331"/>
        <end position="340"/>
    </location>
</feature>
<evidence type="ECO:0000313" key="2">
    <source>
        <dbReference type="EMBL" id="KAF5836462.1"/>
    </source>
</evidence>
<feature type="compositionally biased region" description="Gly residues" evidence="1">
    <location>
        <begin position="301"/>
        <end position="310"/>
    </location>
</feature>
<dbReference type="EMBL" id="MU069659">
    <property type="protein sequence ID" value="KAF5836462.1"/>
    <property type="molecule type" value="Genomic_DNA"/>
</dbReference>
<dbReference type="Proteomes" id="UP000815325">
    <property type="component" value="Unassembled WGS sequence"/>
</dbReference>
<organism evidence="2 3">
    <name type="scientific">Dunaliella salina</name>
    <name type="common">Green alga</name>
    <name type="synonym">Protococcus salinus</name>
    <dbReference type="NCBI Taxonomy" id="3046"/>
    <lineage>
        <taxon>Eukaryota</taxon>
        <taxon>Viridiplantae</taxon>
        <taxon>Chlorophyta</taxon>
        <taxon>core chlorophytes</taxon>
        <taxon>Chlorophyceae</taxon>
        <taxon>CS clade</taxon>
        <taxon>Chlamydomonadales</taxon>
        <taxon>Dunaliellaceae</taxon>
        <taxon>Dunaliella</taxon>
    </lineage>
</organism>
<evidence type="ECO:0008006" key="4">
    <source>
        <dbReference type="Google" id="ProtNLM"/>
    </source>
</evidence>
<feature type="region of interest" description="Disordered" evidence="1">
    <location>
        <begin position="186"/>
        <end position="258"/>
    </location>
</feature>
<protein>
    <recommendedName>
        <fullName evidence="4">Encoded protein</fullName>
    </recommendedName>
</protein>
<dbReference type="PANTHER" id="PTHR15396">
    <property type="entry name" value="RIBONUCLEASE P PROTEIN SUBUNIT P40"/>
    <property type="match status" value="1"/>
</dbReference>
<reference evidence="2" key="1">
    <citation type="submission" date="2017-08" db="EMBL/GenBank/DDBJ databases">
        <authorList>
            <person name="Polle J.E."/>
            <person name="Barry K."/>
            <person name="Cushman J."/>
            <person name="Schmutz J."/>
            <person name="Tran D."/>
            <person name="Hathwaick L.T."/>
            <person name="Yim W.C."/>
            <person name="Jenkins J."/>
            <person name="Mckie-Krisberg Z.M."/>
            <person name="Prochnik S."/>
            <person name="Lindquist E."/>
            <person name="Dockter R.B."/>
            <person name="Adam C."/>
            <person name="Molina H."/>
            <person name="Bunkerborg J."/>
            <person name="Jin E."/>
            <person name="Buchheim M."/>
            <person name="Magnuson J."/>
        </authorList>
    </citation>
    <scope>NUCLEOTIDE SEQUENCE</scope>
    <source>
        <strain evidence="2">CCAP 19/18</strain>
    </source>
</reference>
<dbReference type="InterPro" id="IPR013893">
    <property type="entry name" value="RNase_P_Rpp40"/>
</dbReference>
<evidence type="ECO:0000256" key="1">
    <source>
        <dbReference type="SAM" id="MobiDB-lite"/>
    </source>
</evidence>
<feature type="compositionally biased region" description="Basic residues" evidence="1">
    <location>
        <begin position="312"/>
        <end position="324"/>
    </location>
</feature>
<accession>A0ABQ7GPD3</accession>
<dbReference type="Pfam" id="PF08584">
    <property type="entry name" value="Ribonuc_P_40"/>
    <property type="match status" value="2"/>
</dbReference>